<dbReference type="Pfam" id="PF02423">
    <property type="entry name" value="OCD_Mu_crystall"/>
    <property type="match status" value="1"/>
</dbReference>
<organism evidence="1">
    <name type="scientific">mine drainage metagenome</name>
    <dbReference type="NCBI Taxonomy" id="410659"/>
    <lineage>
        <taxon>unclassified sequences</taxon>
        <taxon>metagenomes</taxon>
        <taxon>ecological metagenomes</taxon>
    </lineage>
</organism>
<feature type="non-terminal residue" evidence="1">
    <location>
        <position position="1"/>
    </location>
</feature>
<proteinExistence type="predicted"/>
<gene>
    <name evidence="1" type="ORF">B1A_21995</name>
</gene>
<dbReference type="InterPro" id="IPR036291">
    <property type="entry name" value="NAD(P)-bd_dom_sf"/>
</dbReference>
<dbReference type="SUPFAM" id="SSF51735">
    <property type="entry name" value="NAD(P)-binding Rossmann-fold domains"/>
    <property type="match status" value="1"/>
</dbReference>
<dbReference type="AlphaFoldDB" id="T0ZAX8"/>
<sequence>LEADTIIVEDYAESLLESAEISDIKDKNTVIELKDFMIGKRITKRIDRSVFKTMGLGIEDLAAANIILKSMGII</sequence>
<name>T0ZAX8_9ZZZZ</name>
<protein>
    <submittedName>
        <fullName evidence="1">Ornithine cyclodeaminase</fullName>
    </submittedName>
</protein>
<evidence type="ECO:0000313" key="1">
    <source>
        <dbReference type="EMBL" id="EQD26114.1"/>
    </source>
</evidence>
<reference evidence="1" key="1">
    <citation type="submission" date="2013-08" db="EMBL/GenBank/DDBJ databases">
        <authorList>
            <person name="Mendez C."/>
            <person name="Richter M."/>
            <person name="Ferrer M."/>
            <person name="Sanchez J."/>
        </authorList>
    </citation>
    <scope>NUCLEOTIDE SEQUENCE</scope>
</reference>
<comment type="caution">
    <text evidence="1">The sequence shown here is derived from an EMBL/GenBank/DDBJ whole genome shotgun (WGS) entry which is preliminary data.</text>
</comment>
<accession>T0ZAX8</accession>
<reference evidence="1" key="2">
    <citation type="journal article" date="2014" name="ISME J.">
        <title>Microbial stratification in low pH oxic and suboxic macroscopic growths along an acid mine drainage.</title>
        <authorList>
            <person name="Mendez-Garcia C."/>
            <person name="Mesa V."/>
            <person name="Sprenger R.R."/>
            <person name="Richter M."/>
            <person name="Diez M.S."/>
            <person name="Solano J."/>
            <person name="Bargiela R."/>
            <person name="Golyshina O.V."/>
            <person name="Manteca A."/>
            <person name="Ramos J.L."/>
            <person name="Gallego J.R."/>
            <person name="Llorente I."/>
            <person name="Martins Dos Santos V.A."/>
            <person name="Jensen O.N."/>
            <person name="Pelaez A.I."/>
            <person name="Sanchez J."/>
            <person name="Ferrer M."/>
        </authorList>
    </citation>
    <scope>NUCLEOTIDE SEQUENCE</scope>
</reference>
<dbReference type="InterPro" id="IPR003462">
    <property type="entry name" value="ODC_Mu_crystall"/>
</dbReference>
<dbReference type="EMBL" id="AUZX01016259">
    <property type="protein sequence ID" value="EQD26114.1"/>
    <property type="molecule type" value="Genomic_DNA"/>
</dbReference>